<dbReference type="EMBL" id="JAROAV010000046">
    <property type="protein sequence ID" value="MDF8266029.1"/>
    <property type="molecule type" value="Genomic_DNA"/>
</dbReference>
<evidence type="ECO:0000256" key="1">
    <source>
        <dbReference type="SAM" id="MobiDB-lite"/>
    </source>
</evidence>
<keyword evidence="2" id="KW-0812">Transmembrane</keyword>
<gene>
    <name evidence="4" type="ORF">P4R38_17410</name>
</gene>
<keyword evidence="3" id="KW-0732">Signal</keyword>
<feature type="transmembrane region" description="Helical" evidence="2">
    <location>
        <begin position="486"/>
        <end position="507"/>
    </location>
</feature>
<accession>A0ABT6CAV1</accession>
<keyword evidence="2" id="KW-0472">Membrane</keyword>
<sequence length="708" mass="74315">MTRRWILSTAVAVVAFLLASMAVSAALARPAHRAIGQPGPLVIVSMPSLSWSDISAEKTPTVWALAQQGAVGNIVTRAISAHSCSLHAWMTLSAGARATLGKGPGETGRGEQVQPCKGMPAPVQVGKGARFPNWKRWRTISLGRPIPADLGLLATRLRSQGSCVAAVGRGGAIGAADTNGFVARYSPTVAAASFTECPVNLVSLSSTDDAGLADLLSRLPADSTVVVTGHADDQTIESMRAVIVAGPRVPQGLLRSPATRQPGLLQNSDLTALALSRSETNPPALLEGRKPGVEPKSNANRSIEQVRDVSRALFVEHRVVAPFFVRFVLGAVLAGLIGLAMLASTRLRRWGRRWLVAVGAVCGAVPVSTFLVGVIPWWNTSRPGTYLSLSIMAIAVVIAAVAVLGPWRRWVAGPAAFLAALTATVIAIDVVHTSPLQFISIMGLQPVYGGRYYGTGNVGYALLASTSILVAALLAGRWMLRGRRDLAVATILVIGVATIIIDGYPAWGADAGGPLALLPAYAYLALNAAGLAVTWKRILVVGGITVVLVGGLGFLDYLRPPAYRTHLGDFMASLIENGQLTSLQRNVRANWTMLTSVWINAFVPVLLLLTIYALIARRSWIGRPLSRVTDRVLFLGHGLAAIAICWLLGFVSNDSGTAIPPSGMIIVAPLVIMIAASTGRPTPADVPEAEVAADHGDDAPRATPVRAG</sequence>
<organism evidence="4 5">
    <name type="scientific">Luteipulveratus flavus</name>
    <dbReference type="NCBI Taxonomy" id="3031728"/>
    <lineage>
        <taxon>Bacteria</taxon>
        <taxon>Bacillati</taxon>
        <taxon>Actinomycetota</taxon>
        <taxon>Actinomycetes</taxon>
        <taxon>Micrococcales</taxon>
        <taxon>Dermacoccaceae</taxon>
        <taxon>Luteipulveratus</taxon>
    </lineage>
</organism>
<feature type="signal peptide" evidence="3">
    <location>
        <begin position="1"/>
        <end position="25"/>
    </location>
</feature>
<feature type="transmembrane region" description="Helical" evidence="2">
    <location>
        <begin position="597"/>
        <end position="620"/>
    </location>
</feature>
<dbReference type="Proteomes" id="UP001528912">
    <property type="component" value="Unassembled WGS sequence"/>
</dbReference>
<evidence type="ECO:0000256" key="3">
    <source>
        <dbReference type="SAM" id="SignalP"/>
    </source>
</evidence>
<feature type="region of interest" description="Disordered" evidence="1">
    <location>
        <begin position="683"/>
        <end position="708"/>
    </location>
</feature>
<feature type="transmembrane region" description="Helical" evidence="2">
    <location>
        <begin position="323"/>
        <end position="342"/>
    </location>
</feature>
<feature type="transmembrane region" description="Helical" evidence="2">
    <location>
        <begin position="452"/>
        <end position="474"/>
    </location>
</feature>
<feature type="transmembrane region" description="Helical" evidence="2">
    <location>
        <begin position="632"/>
        <end position="652"/>
    </location>
</feature>
<comment type="caution">
    <text evidence="4">The sequence shown here is derived from an EMBL/GenBank/DDBJ whole genome shotgun (WGS) entry which is preliminary data.</text>
</comment>
<name>A0ABT6CAV1_9MICO</name>
<evidence type="ECO:0000256" key="2">
    <source>
        <dbReference type="SAM" id="Phobius"/>
    </source>
</evidence>
<protein>
    <submittedName>
        <fullName evidence="4">Uncharacterized protein</fullName>
    </submittedName>
</protein>
<feature type="transmembrane region" description="Helical" evidence="2">
    <location>
        <begin position="354"/>
        <end position="378"/>
    </location>
</feature>
<dbReference type="RefSeq" id="WP_277193269.1">
    <property type="nucleotide sequence ID" value="NZ_JAROAV010000046.1"/>
</dbReference>
<keyword evidence="2" id="KW-1133">Transmembrane helix</keyword>
<keyword evidence="5" id="KW-1185">Reference proteome</keyword>
<feature type="region of interest" description="Disordered" evidence="1">
    <location>
        <begin position="101"/>
        <end position="122"/>
    </location>
</feature>
<reference evidence="4 5" key="1">
    <citation type="submission" date="2023-03" db="EMBL/GenBank/DDBJ databases">
        <title>YIM 133296 draft genome.</title>
        <authorList>
            <person name="Xiong L."/>
        </authorList>
    </citation>
    <scope>NUCLEOTIDE SEQUENCE [LARGE SCALE GENOMIC DNA]</scope>
    <source>
        <strain evidence="4 5">YIM 133296</strain>
    </source>
</reference>
<feature type="chain" id="PRO_5045918169" evidence="3">
    <location>
        <begin position="26"/>
        <end position="708"/>
    </location>
</feature>
<evidence type="ECO:0000313" key="5">
    <source>
        <dbReference type="Proteomes" id="UP001528912"/>
    </source>
</evidence>
<feature type="region of interest" description="Disordered" evidence="1">
    <location>
        <begin position="281"/>
        <end position="300"/>
    </location>
</feature>
<feature type="transmembrane region" description="Helical" evidence="2">
    <location>
        <begin position="513"/>
        <end position="531"/>
    </location>
</feature>
<proteinExistence type="predicted"/>
<evidence type="ECO:0000313" key="4">
    <source>
        <dbReference type="EMBL" id="MDF8266029.1"/>
    </source>
</evidence>
<feature type="transmembrane region" description="Helical" evidence="2">
    <location>
        <begin position="384"/>
        <end position="404"/>
    </location>
</feature>
<feature type="transmembrane region" description="Helical" evidence="2">
    <location>
        <begin position="658"/>
        <end position="676"/>
    </location>
</feature>
<feature type="transmembrane region" description="Helical" evidence="2">
    <location>
        <begin position="538"/>
        <end position="558"/>
    </location>
</feature>
<feature type="transmembrane region" description="Helical" evidence="2">
    <location>
        <begin position="411"/>
        <end position="432"/>
    </location>
</feature>